<protein>
    <submittedName>
        <fullName evidence="1">Uncharacterized protein</fullName>
    </submittedName>
</protein>
<dbReference type="RefSeq" id="XP_026631438.1">
    <property type="nucleotide sequence ID" value="XM_026764369.1"/>
</dbReference>
<dbReference type="GeneID" id="38132725"/>
<proteinExistence type="predicted"/>
<evidence type="ECO:0000313" key="1">
    <source>
        <dbReference type="EMBL" id="RDH38416.1"/>
    </source>
</evidence>
<name>A0A3F3QIC3_9EURO</name>
<organism evidence="1 2">
    <name type="scientific">Aspergillus welwitschiae</name>
    <dbReference type="NCBI Taxonomy" id="1341132"/>
    <lineage>
        <taxon>Eukaryota</taxon>
        <taxon>Fungi</taxon>
        <taxon>Dikarya</taxon>
        <taxon>Ascomycota</taxon>
        <taxon>Pezizomycotina</taxon>
        <taxon>Eurotiomycetes</taxon>
        <taxon>Eurotiomycetidae</taxon>
        <taxon>Eurotiales</taxon>
        <taxon>Aspergillaceae</taxon>
        <taxon>Aspergillus</taxon>
        <taxon>Aspergillus subgen. Circumdati</taxon>
    </lineage>
</organism>
<evidence type="ECO:0000313" key="2">
    <source>
        <dbReference type="Proteomes" id="UP000253729"/>
    </source>
</evidence>
<gene>
    <name evidence="1" type="ORF">BDQ94DRAFT_133847</name>
</gene>
<dbReference type="EMBL" id="KZ852033">
    <property type="protein sequence ID" value="RDH38416.1"/>
    <property type="molecule type" value="Genomic_DNA"/>
</dbReference>
<reference evidence="1 2" key="1">
    <citation type="submission" date="2018-07" db="EMBL/GenBank/DDBJ databases">
        <title>The genomes of Aspergillus section Nigri reveals drivers in fungal speciation.</title>
        <authorList>
            <consortium name="DOE Joint Genome Institute"/>
            <person name="Vesth T.C."/>
            <person name="Nybo J."/>
            <person name="Theobald S."/>
            <person name="Brandl J."/>
            <person name="Frisvad J.C."/>
            <person name="Nielsen K.F."/>
            <person name="Lyhne E.K."/>
            <person name="Kogle M.E."/>
            <person name="Kuo A."/>
            <person name="Riley R."/>
            <person name="Clum A."/>
            <person name="Nolan M."/>
            <person name="Lipzen A."/>
            <person name="Salamov A."/>
            <person name="Henrissat B."/>
            <person name="Wiebenga A."/>
            <person name="De vries R.P."/>
            <person name="Grigoriev I.V."/>
            <person name="Mortensen U.H."/>
            <person name="Andersen M.R."/>
            <person name="Baker S.E."/>
        </authorList>
    </citation>
    <scope>NUCLEOTIDE SEQUENCE [LARGE SCALE GENOMIC DNA]</scope>
    <source>
        <strain evidence="1 2">CBS 139.54b</strain>
    </source>
</reference>
<keyword evidence="2" id="KW-1185">Reference proteome</keyword>
<dbReference type="AlphaFoldDB" id="A0A3F3QIC3"/>
<dbReference type="Proteomes" id="UP000253729">
    <property type="component" value="Unassembled WGS sequence"/>
</dbReference>
<accession>A0A3F3QIC3</accession>
<sequence>MEWQSDWERFPPYKEGLRGIRKLINASPRFYQERLFAPRVVSSSPGDCSLL</sequence>